<dbReference type="Gene3D" id="2.40.160.10">
    <property type="entry name" value="Porin"/>
    <property type="match status" value="1"/>
</dbReference>
<comment type="similarity">
    <text evidence="2">Belongs to the eukaryotic mitochondrial porin family.</text>
</comment>
<reference evidence="11 12" key="1">
    <citation type="journal article" name="Sci. Rep.">
        <title>Telomere-to-telomere assembled and centromere annotated genomes of the two main subspecies of the button mushroom Agaricus bisporus reveal especially polymorphic chromosome ends.</title>
        <authorList>
            <person name="Sonnenberg A.S.M."/>
            <person name="Sedaghat-Telgerd N."/>
            <person name="Lavrijssen B."/>
            <person name="Ohm R.A."/>
            <person name="Hendrickx P.M."/>
            <person name="Scholtmeijer K."/>
            <person name="Baars J.J.P."/>
            <person name="van Peer A."/>
        </authorList>
    </citation>
    <scope>NUCLEOTIDE SEQUENCE [LARGE SCALE GENOMIC DNA]</scope>
    <source>
        <strain evidence="11 12">H119_p4</strain>
    </source>
</reference>
<keyword evidence="3" id="KW-0813">Transport</keyword>
<keyword evidence="7" id="KW-0406">Ion transport</keyword>
<dbReference type="AlphaFoldDB" id="A0A8H7C7G1"/>
<name>A0A8H7C7G1_AGABI</name>
<keyword evidence="8" id="KW-0626">Porin</keyword>
<evidence type="ECO:0000256" key="5">
    <source>
        <dbReference type="ARBA" id="ARBA00022692"/>
    </source>
</evidence>
<dbReference type="InterPro" id="IPR023614">
    <property type="entry name" value="Porin_dom_sf"/>
</dbReference>
<organism evidence="11 12">
    <name type="scientific">Agaricus bisporus var. burnettii</name>
    <dbReference type="NCBI Taxonomy" id="192524"/>
    <lineage>
        <taxon>Eukaryota</taxon>
        <taxon>Fungi</taxon>
        <taxon>Dikarya</taxon>
        <taxon>Basidiomycota</taxon>
        <taxon>Agaricomycotina</taxon>
        <taxon>Agaricomycetes</taxon>
        <taxon>Agaricomycetidae</taxon>
        <taxon>Agaricales</taxon>
        <taxon>Agaricineae</taxon>
        <taxon>Agaricaceae</taxon>
        <taxon>Agaricus</taxon>
    </lineage>
</organism>
<evidence type="ECO:0000313" key="12">
    <source>
        <dbReference type="Proteomes" id="UP000629468"/>
    </source>
</evidence>
<dbReference type="GO" id="GO:0005741">
    <property type="term" value="C:mitochondrial outer membrane"/>
    <property type="evidence" value="ECO:0007669"/>
    <property type="project" value="UniProtKB-SubCell"/>
</dbReference>
<dbReference type="InterPro" id="IPR001925">
    <property type="entry name" value="Porin_Euk"/>
</dbReference>
<evidence type="ECO:0000256" key="4">
    <source>
        <dbReference type="ARBA" id="ARBA00022452"/>
    </source>
</evidence>
<evidence type="ECO:0000256" key="1">
    <source>
        <dbReference type="ARBA" id="ARBA00004294"/>
    </source>
</evidence>
<evidence type="ECO:0000256" key="9">
    <source>
        <dbReference type="ARBA" id="ARBA00023128"/>
    </source>
</evidence>
<protein>
    <recommendedName>
        <fullName evidence="13">Voltage-dependent ion-selective channel</fullName>
    </recommendedName>
</protein>
<keyword evidence="9" id="KW-0496">Mitochondrion</keyword>
<keyword evidence="6" id="KW-1000">Mitochondrion outer membrane</keyword>
<comment type="caution">
    <text evidence="11">The sequence shown here is derived from an EMBL/GenBank/DDBJ whole genome shotgun (WGS) entry which is preliminary data.</text>
</comment>
<dbReference type="GO" id="GO:0015288">
    <property type="term" value="F:porin activity"/>
    <property type="evidence" value="ECO:0007669"/>
    <property type="project" value="UniProtKB-KW"/>
</dbReference>
<evidence type="ECO:0000256" key="6">
    <source>
        <dbReference type="ARBA" id="ARBA00022787"/>
    </source>
</evidence>
<sequence>MSIPQPVPVSWKDFGKAANDLLGRDYYFQGSSLEVKTKTPSNVAFKVAGSRDAKSDAIAADLEAKWTDKKHGLTVTQAWTTSNILRNLVEVEDQIAKGVKFDLSTSLSPEKGTKTAVLNAALKQPGFHTRASLDVFRGPTFTADAVVGRDNLFLGAEAAYNVTEGNVSRYATAIGYLSHDYSITVHALNNLNTYHASYHQRISDSTEAGAKAVYDTKATHGGVALEVGAKTVLDQSSYLKAKINNTGVLALAYSQALRPGVRATFGLAVDTQKLNDVSPSGPAHKVGVHFVFDS</sequence>
<keyword evidence="10" id="KW-0472">Membrane</keyword>
<evidence type="ECO:0000256" key="3">
    <source>
        <dbReference type="ARBA" id="ARBA00022448"/>
    </source>
</evidence>
<gene>
    <name evidence="11" type="ORF">Agabi119p4_7281</name>
</gene>
<dbReference type="Proteomes" id="UP000629468">
    <property type="component" value="Unassembled WGS sequence"/>
</dbReference>
<dbReference type="GO" id="GO:0046930">
    <property type="term" value="C:pore complex"/>
    <property type="evidence" value="ECO:0007669"/>
    <property type="project" value="UniProtKB-KW"/>
</dbReference>
<evidence type="ECO:0008006" key="13">
    <source>
        <dbReference type="Google" id="ProtNLM"/>
    </source>
</evidence>
<evidence type="ECO:0000256" key="2">
    <source>
        <dbReference type="ARBA" id="ARBA00007780"/>
    </source>
</evidence>
<evidence type="ECO:0000313" key="11">
    <source>
        <dbReference type="EMBL" id="KAF7768038.1"/>
    </source>
</evidence>
<dbReference type="CDD" id="cd07306">
    <property type="entry name" value="Porin3_VDAC"/>
    <property type="match status" value="1"/>
</dbReference>
<evidence type="ECO:0000256" key="8">
    <source>
        <dbReference type="ARBA" id="ARBA00023114"/>
    </source>
</evidence>
<evidence type="ECO:0000256" key="10">
    <source>
        <dbReference type="ARBA" id="ARBA00023136"/>
    </source>
</evidence>
<dbReference type="OMA" id="FKQPAFH"/>
<dbReference type="InterPro" id="IPR027246">
    <property type="entry name" value="Porin_Euk/Tom40"/>
</dbReference>
<dbReference type="PANTHER" id="PTHR11743:SF70">
    <property type="entry name" value="GH26960P-RELATED"/>
    <property type="match status" value="1"/>
</dbReference>
<dbReference type="EMBL" id="JABXXO010000010">
    <property type="protein sequence ID" value="KAF7768038.1"/>
    <property type="molecule type" value="Genomic_DNA"/>
</dbReference>
<dbReference type="Pfam" id="PF01459">
    <property type="entry name" value="Porin_3"/>
    <property type="match status" value="1"/>
</dbReference>
<keyword evidence="4" id="KW-1134">Transmembrane beta strand</keyword>
<dbReference type="PRINTS" id="PR00185">
    <property type="entry name" value="EUKARYTPORIN"/>
</dbReference>
<evidence type="ECO:0000256" key="7">
    <source>
        <dbReference type="ARBA" id="ARBA00023065"/>
    </source>
</evidence>
<comment type="subcellular location">
    <subcellularLocation>
        <location evidence="1">Mitochondrion outer membrane</location>
    </subcellularLocation>
</comment>
<proteinExistence type="inferred from homology"/>
<accession>A0A8H7C7G1</accession>
<keyword evidence="5" id="KW-0812">Transmembrane</keyword>
<dbReference type="PANTHER" id="PTHR11743">
    <property type="entry name" value="VOLTAGE-DEPENDENT ANION-SELECTIVE CHANNEL"/>
    <property type="match status" value="1"/>
</dbReference>
<dbReference type="GO" id="GO:0008308">
    <property type="term" value="F:voltage-gated monoatomic anion channel activity"/>
    <property type="evidence" value="ECO:0007669"/>
    <property type="project" value="InterPro"/>
</dbReference>
<dbReference type="FunFam" id="2.40.160.10:FF:000012">
    <property type="entry name" value="Voltage-dependent anion-selective channel"/>
    <property type="match status" value="1"/>
</dbReference>